<dbReference type="GO" id="GO:0000150">
    <property type="term" value="F:DNA strand exchange activity"/>
    <property type="evidence" value="ECO:0007669"/>
    <property type="project" value="InterPro"/>
</dbReference>
<dbReference type="CDD" id="cd03768">
    <property type="entry name" value="SR_ResInv"/>
    <property type="match status" value="1"/>
</dbReference>
<dbReference type="EMBL" id="CP000631">
    <property type="protein sequence ID" value="ACM31408.1"/>
    <property type="molecule type" value="Genomic_DNA"/>
</dbReference>
<dbReference type="AlphaFoldDB" id="B9JQI9"/>
<dbReference type="GO" id="GO:0003677">
    <property type="term" value="F:DNA binding"/>
    <property type="evidence" value="ECO:0007669"/>
    <property type="project" value="InterPro"/>
</dbReference>
<geneLocation type="plasmid" evidence="2 3">
    <name>pAtK84c</name>
</geneLocation>
<dbReference type="InterPro" id="IPR006119">
    <property type="entry name" value="Resolv_N"/>
</dbReference>
<accession>B9JQI9</accession>
<feature type="domain" description="Resolvase/invertase-type recombinase catalytic" evidence="1">
    <location>
        <begin position="13"/>
        <end position="85"/>
    </location>
</feature>
<dbReference type="Gene3D" id="3.40.50.1390">
    <property type="entry name" value="Resolvase, N-terminal catalytic domain"/>
    <property type="match status" value="1"/>
</dbReference>
<dbReference type="InterPro" id="IPR036162">
    <property type="entry name" value="Resolvase-like_N_sf"/>
</dbReference>
<sequence>MIFGACSQPYQPFCSTYAQVSTEDQLNDAQVDELHVTGCHRIHQELGSGTSRTRPVVAKLLKELAADDVLVVARLDRLARSVSHLLISSRTSRSAACISAGCAIRSIHRRCRGSWLPESPSPIRICRCAILLPNWPRCMRDLRAEVGNSNRLLSGRRWTMLAAWD</sequence>
<protein>
    <submittedName>
        <fullName evidence="2">Phage-derived invertase/resolvase</fullName>
    </submittedName>
</protein>
<dbReference type="PROSITE" id="PS51736">
    <property type="entry name" value="RECOMBINASES_3"/>
    <property type="match status" value="1"/>
</dbReference>
<gene>
    <name evidence="2" type="ordered locus">Arad_12444</name>
</gene>
<name>B9JQI9_RHIR8</name>
<reference evidence="2 3" key="1">
    <citation type="journal article" date="2009" name="J. Bacteriol.">
        <title>Genome sequences of three Agrobacterium biovars help elucidate the evolution of multichromosome genomes in bacteria.</title>
        <authorList>
            <person name="Slater S.C."/>
            <person name="Goldman B.S."/>
            <person name="Goodner B."/>
            <person name="Setubal J.C."/>
            <person name="Farrand S.K."/>
            <person name="Nester E.W."/>
            <person name="Burr T.J."/>
            <person name="Banta L."/>
            <person name="Dickerman A.W."/>
            <person name="Paulsen I."/>
            <person name="Otten L."/>
            <person name="Suen G."/>
            <person name="Welch R."/>
            <person name="Almeida N.F."/>
            <person name="Arnold F."/>
            <person name="Burton O.T."/>
            <person name="Du Z."/>
            <person name="Ewing A."/>
            <person name="Godsy E."/>
            <person name="Heisel S."/>
            <person name="Houmiel K.L."/>
            <person name="Jhaveri J."/>
            <person name="Lu J."/>
            <person name="Miller N.M."/>
            <person name="Norton S."/>
            <person name="Chen Q."/>
            <person name="Phoolcharoen W."/>
            <person name="Ohlin V."/>
            <person name="Ondrusek D."/>
            <person name="Pride N."/>
            <person name="Stricklin S.L."/>
            <person name="Sun J."/>
            <person name="Wheeler C."/>
            <person name="Wilson L."/>
            <person name="Zhu H."/>
            <person name="Wood D.W."/>
        </authorList>
    </citation>
    <scope>NUCLEOTIDE SEQUENCE [LARGE SCALE GENOMIC DNA]</scope>
    <source>
        <strain evidence="3">K84 / ATCC BAA-868</strain>
        <plasmid evidence="2 3">pAtK84c</plasmid>
    </source>
</reference>
<dbReference type="Proteomes" id="UP000001600">
    <property type="component" value="Plasmid pAtK84c"/>
</dbReference>
<proteinExistence type="predicted"/>
<organism evidence="2 3">
    <name type="scientific">Rhizobium rhizogenes (strain K84 / ATCC BAA-868)</name>
    <name type="common">Agrobacterium radiobacter</name>
    <dbReference type="NCBI Taxonomy" id="311403"/>
    <lineage>
        <taxon>Bacteria</taxon>
        <taxon>Pseudomonadati</taxon>
        <taxon>Pseudomonadota</taxon>
        <taxon>Alphaproteobacteria</taxon>
        <taxon>Hyphomicrobiales</taxon>
        <taxon>Rhizobiaceae</taxon>
        <taxon>Rhizobium/Agrobacterium group</taxon>
        <taxon>Rhizobium</taxon>
    </lineage>
</organism>
<dbReference type="SUPFAM" id="SSF53041">
    <property type="entry name" value="Resolvase-like"/>
    <property type="match status" value="1"/>
</dbReference>
<dbReference type="Pfam" id="PF00239">
    <property type="entry name" value="Resolvase"/>
    <property type="match status" value="1"/>
</dbReference>
<dbReference type="KEGG" id="ara:Arad_12444"/>
<keyword evidence="2" id="KW-0614">Plasmid</keyword>
<evidence type="ECO:0000313" key="2">
    <source>
        <dbReference type="EMBL" id="ACM31408.1"/>
    </source>
</evidence>
<dbReference type="HOGENOM" id="CLU_1607391_0_0_5"/>
<evidence type="ECO:0000259" key="1">
    <source>
        <dbReference type="PROSITE" id="PS51736"/>
    </source>
</evidence>
<dbReference type="SMART" id="SM00857">
    <property type="entry name" value="Resolvase"/>
    <property type="match status" value="1"/>
</dbReference>
<evidence type="ECO:0000313" key="3">
    <source>
        <dbReference type="Proteomes" id="UP000001600"/>
    </source>
</evidence>